<dbReference type="EMBL" id="JACSPV010000012">
    <property type="protein sequence ID" value="MBD8005241.1"/>
    <property type="molecule type" value="Genomic_DNA"/>
</dbReference>
<reference evidence="5 6" key="1">
    <citation type="submission" date="2020-08" db="EMBL/GenBank/DDBJ databases">
        <title>A Genomic Blueprint of the Chicken Gut Microbiome.</title>
        <authorList>
            <person name="Gilroy R."/>
            <person name="Ravi A."/>
            <person name="Getino M."/>
            <person name="Pursley I."/>
            <person name="Horton D.L."/>
            <person name="Alikhan N.-F."/>
            <person name="Baker D."/>
            <person name="Gharbi K."/>
            <person name="Hall N."/>
            <person name="Watson M."/>
            <person name="Adriaenssens E.M."/>
            <person name="Foster-Nyarko E."/>
            <person name="Jarju S."/>
            <person name="Secka A."/>
            <person name="Antonio M."/>
            <person name="Oren A."/>
            <person name="Chaudhuri R."/>
            <person name="La Ragione R.M."/>
            <person name="Hildebrand F."/>
            <person name="Pallen M.J."/>
        </authorList>
    </citation>
    <scope>NUCLEOTIDE SEQUENCE [LARGE SCALE GENOMIC DNA]</scope>
    <source>
        <strain evidence="5 6">Sa1BUA2</strain>
    </source>
</reference>
<gene>
    <name evidence="5" type="ORF">H9631_09125</name>
</gene>
<dbReference type="RefSeq" id="WP_191812017.1">
    <property type="nucleotide sequence ID" value="NZ_JACSPV010000012.1"/>
</dbReference>
<proteinExistence type="inferred from homology"/>
<dbReference type="PROSITE" id="PS00070">
    <property type="entry name" value="ALDEHYDE_DEHYDR_CYS"/>
    <property type="match status" value="1"/>
</dbReference>
<dbReference type="InterPro" id="IPR029510">
    <property type="entry name" value="Ald_DH_CS_GLU"/>
</dbReference>
<dbReference type="InterPro" id="IPR016163">
    <property type="entry name" value="Ald_DH_C"/>
</dbReference>
<dbReference type="InterPro" id="IPR016160">
    <property type="entry name" value="Ald_DH_CS_CYS"/>
</dbReference>
<evidence type="ECO:0000256" key="1">
    <source>
        <dbReference type="ARBA" id="ARBA00023002"/>
    </source>
</evidence>
<dbReference type="InterPro" id="IPR015590">
    <property type="entry name" value="Aldehyde_DH_dom"/>
</dbReference>
<evidence type="ECO:0000313" key="6">
    <source>
        <dbReference type="Proteomes" id="UP000648182"/>
    </source>
</evidence>
<dbReference type="PROSITE" id="PS00687">
    <property type="entry name" value="ALDEHYDE_DEHYDR_GLU"/>
    <property type="match status" value="1"/>
</dbReference>
<dbReference type="Pfam" id="PF00171">
    <property type="entry name" value="Aldedh"/>
    <property type="match status" value="1"/>
</dbReference>
<keyword evidence="6" id="KW-1185">Reference proteome</keyword>
<keyword evidence="1 3" id="KW-0560">Oxidoreductase</keyword>
<dbReference type="SUPFAM" id="SSF53720">
    <property type="entry name" value="ALDH-like"/>
    <property type="match status" value="1"/>
</dbReference>
<evidence type="ECO:0000313" key="5">
    <source>
        <dbReference type="EMBL" id="MBD8005241.1"/>
    </source>
</evidence>
<evidence type="ECO:0000256" key="3">
    <source>
        <dbReference type="RuleBase" id="RU003345"/>
    </source>
</evidence>
<accession>A0ABR8VLD5</accession>
<name>A0ABR8VLD5_9BACI</name>
<feature type="domain" description="Aldehyde dehydrogenase" evidence="4">
    <location>
        <begin position="13"/>
        <end position="475"/>
    </location>
</feature>
<sequence length="489" mass="53269">MTKEYKLFINGEWTDAVSGKTFKTYNPGTGEVNAVVAEAEKEDVDRAVRAARKAFESNEWKNMLPGERGRLLFMAALKMRDKIEHLAEVESRECGLTIKETQFIALPATIDVLEFYAGLANKLQGETLASPPDRLNYTIREPLGVIGAVVPWNFPLMLAMWKIAPALATGNTIVLKPAEQTPSSLLELMEIFQEVGIPEGVINVVPGFGKEAGSALVSHPGIDKIAFTGSTATGRFIMQAASENLKPLSLELGGKSPNIIFEDANLASAVKMAAFGIYFAQGQVCAAGSRIFVQDSIYDDFMDAFVKQAKSIKVGNQLDMATQMGPQISQTQLERIEDYVAAGLDEGASLLTGGERLSSGDGYFYTPTILENVSNDMRIAQEEIFGPVASVIRFTDEEDALRKANDTIYGLAAGVWTNDIKRGHRMARGLKSGTVWINTYSLLDSAAPFGGTKQSGFGRELGVQAMDMYTETKHVWVDLNPDAIDWYGA</sequence>
<dbReference type="InterPro" id="IPR016161">
    <property type="entry name" value="Ald_DH/histidinol_DH"/>
</dbReference>
<protein>
    <submittedName>
        <fullName evidence="5">Aldehyde dehydrogenase family protein</fullName>
    </submittedName>
</protein>
<dbReference type="InterPro" id="IPR016162">
    <property type="entry name" value="Ald_DH_N"/>
</dbReference>
<dbReference type="PANTHER" id="PTHR11699">
    <property type="entry name" value="ALDEHYDE DEHYDROGENASE-RELATED"/>
    <property type="match status" value="1"/>
</dbReference>
<comment type="caution">
    <text evidence="5">The sequence shown here is derived from an EMBL/GenBank/DDBJ whole genome shotgun (WGS) entry which is preliminary data.</text>
</comment>
<dbReference type="Gene3D" id="3.40.309.10">
    <property type="entry name" value="Aldehyde Dehydrogenase, Chain A, domain 2"/>
    <property type="match status" value="1"/>
</dbReference>
<organism evidence="5 6">
    <name type="scientific">Bacillus norwichensis</name>
    <dbReference type="NCBI Taxonomy" id="2762217"/>
    <lineage>
        <taxon>Bacteria</taxon>
        <taxon>Bacillati</taxon>
        <taxon>Bacillota</taxon>
        <taxon>Bacilli</taxon>
        <taxon>Bacillales</taxon>
        <taxon>Bacillaceae</taxon>
        <taxon>Bacillus</taxon>
    </lineage>
</organism>
<dbReference type="Gene3D" id="3.40.605.10">
    <property type="entry name" value="Aldehyde Dehydrogenase, Chain A, domain 1"/>
    <property type="match status" value="1"/>
</dbReference>
<evidence type="ECO:0000259" key="4">
    <source>
        <dbReference type="Pfam" id="PF00171"/>
    </source>
</evidence>
<comment type="similarity">
    <text evidence="3">Belongs to the aldehyde dehydrogenase family.</text>
</comment>
<feature type="active site" evidence="2">
    <location>
        <position position="251"/>
    </location>
</feature>
<evidence type="ECO:0000256" key="2">
    <source>
        <dbReference type="PROSITE-ProRule" id="PRU10007"/>
    </source>
</evidence>
<dbReference type="Proteomes" id="UP000648182">
    <property type="component" value="Unassembled WGS sequence"/>
</dbReference>